<dbReference type="EMBL" id="AAPV01000001">
    <property type="protein sequence ID" value="EAS84869.1"/>
    <property type="molecule type" value="Genomic_DNA"/>
</dbReference>
<keyword evidence="6" id="KW-0067">ATP-binding</keyword>
<keyword evidence="7" id="KW-0812">Transmembrane</keyword>
<evidence type="ECO:0000256" key="2">
    <source>
        <dbReference type="ARBA" id="ARBA00012438"/>
    </source>
</evidence>
<dbReference type="EC" id="2.7.13.3" evidence="2"/>
<comment type="caution">
    <text evidence="9">The sequence shown here is derived from an EMBL/GenBank/DDBJ whole genome shotgun (WGS) entry which is preliminary data.</text>
</comment>
<dbReference type="InterPro" id="IPR050980">
    <property type="entry name" value="2C_sensor_his_kinase"/>
</dbReference>
<dbReference type="Gene3D" id="3.30.565.10">
    <property type="entry name" value="Histidine kinase-like ATPase, C-terminal domain"/>
    <property type="match status" value="1"/>
</dbReference>
<accession>Q1V1K9</accession>
<dbReference type="HOGENOM" id="CLU_046130_1_1_5"/>
<dbReference type="AlphaFoldDB" id="Q1V1K9"/>
<evidence type="ECO:0000256" key="3">
    <source>
        <dbReference type="ARBA" id="ARBA00022679"/>
    </source>
</evidence>
<feature type="transmembrane region" description="Helical" evidence="7">
    <location>
        <begin position="84"/>
        <end position="110"/>
    </location>
</feature>
<dbReference type="GO" id="GO:0000155">
    <property type="term" value="F:phosphorelay sensor kinase activity"/>
    <property type="evidence" value="ECO:0007669"/>
    <property type="project" value="InterPro"/>
</dbReference>
<reference evidence="9 10" key="1">
    <citation type="submission" date="2006-04" db="EMBL/GenBank/DDBJ databases">
        <authorList>
            <person name="Giovannoni S.J."/>
            <person name="Cho J.-C."/>
            <person name="Ferriera S."/>
            <person name="Johnson J."/>
            <person name="Kravitz S."/>
            <person name="Halpern A."/>
            <person name="Remington K."/>
            <person name="Beeson K."/>
            <person name="Tran B."/>
            <person name="Rogers Y.-H."/>
            <person name="Friedman R."/>
            <person name="Venter J.C."/>
        </authorList>
    </citation>
    <scope>NUCLEOTIDE SEQUENCE [LARGE SCALE GENOMIC DNA]</scope>
    <source>
        <strain evidence="9 10">HTCC1002</strain>
    </source>
</reference>
<dbReference type="SUPFAM" id="SSF55874">
    <property type="entry name" value="ATPase domain of HSP90 chaperone/DNA topoisomerase II/histidine kinase"/>
    <property type="match status" value="1"/>
</dbReference>
<keyword evidence="4" id="KW-0547">Nucleotide-binding</keyword>
<dbReference type="InterPro" id="IPR003661">
    <property type="entry name" value="HisK_dim/P_dom"/>
</dbReference>
<dbReference type="SMART" id="SM00387">
    <property type="entry name" value="HATPase_c"/>
    <property type="match status" value="1"/>
</dbReference>
<comment type="catalytic activity">
    <reaction evidence="1">
        <text>ATP + protein L-histidine = ADP + protein N-phospho-L-histidine.</text>
        <dbReference type="EC" id="2.7.13.3"/>
    </reaction>
</comment>
<keyword evidence="7" id="KW-1133">Transmembrane helix</keyword>
<dbReference type="Gene3D" id="1.10.287.130">
    <property type="match status" value="1"/>
</dbReference>
<feature type="transmembrane region" description="Helical" evidence="7">
    <location>
        <begin position="46"/>
        <end position="64"/>
    </location>
</feature>
<dbReference type="PANTHER" id="PTHR44936:SF10">
    <property type="entry name" value="SENSOR PROTEIN RSTB"/>
    <property type="match status" value="1"/>
</dbReference>
<dbReference type="GO" id="GO:0005524">
    <property type="term" value="F:ATP binding"/>
    <property type="evidence" value="ECO:0007669"/>
    <property type="project" value="UniProtKB-KW"/>
</dbReference>
<name>Q1V1K9_PELU1</name>
<dbReference type="RefSeq" id="WP_006997456.1">
    <property type="nucleotide sequence ID" value="NZ_CH724130.1"/>
</dbReference>
<evidence type="ECO:0000256" key="5">
    <source>
        <dbReference type="ARBA" id="ARBA00022777"/>
    </source>
</evidence>
<proteinExistence type="predicted"/>
<dbReference type="Proteomes" id="UP000005306">
    <property type="component" value="Unassembled WGS sequence"/>
</dbReference>
<dbReference type="Pfam" id="PF25323">
    <property type="entry name" value="6TM_PilS"/>
    <property type="match status" value="1"/>
</dbReference>
<keyword evidence="3" id="KW-0808">Transferase</keyword>
<keyword evidence="5 9" id="KW-0418">Kinase</keyword>
<evidence type="ECO:0000256" key="1">
    <source>
        <dbReference type="ARBA" id="ARBA00000085"/>
    </source>
</evidence>
<evidence type="ECO:0000259" key="8">
    <source>
        <dbReference type="PROSITE" id="PS50109"/>
    </source>
</evidence>
<dbReference type="CDD" id="cd00082">
    <property type="entry name" value="HisKA"/>
    <property type="match status" value="1"/>
</dbReference>
<feature type="transmembrane region" description="Helical" evidence="7">
    <location>
        <begin position="122"/>
        <end position="143"/>
    </location>
</feature>
<evidence type="ECO:0000256" key="4">
    <source>
        <dbReference type="ARBA" id="ARBA00022741"/>
    </source>
</evidence>
<evidence type="ECO:0000256" key="6">
    <source>
        <dbReference type="ARBA" id="ARBA00022840"/>
    </source>
</evidence>
<dbReference type="CDD" id="cd00075">
    <property type="entry name" value="HATPase"/>
    <property type="match status" value="1"/>
</dbReference>
<dbReference type="NCBIfam" id="NF033792">
    <property type="entry name" value="ActS_PrrB_HisK"/>
    <property type="match status" value="1"/>
</dbReference>
<dbReference type="InterPro" id="IPR047770">
    <property type="entry name" value="RegB"/>
</dbReference>
<evidence type="ECO:0000256" key="7">
    <source>
        <dbReference type="SAM" id="Phobius"/>
    </source>
</evidence>
<feature type="transmembrane region" description="Helical" evidence="7">
    <location>
        <begin position="20"/>
        <end position="39"/>
    </location>
</feature>
<dbReference type="PANTHER" id="PTHR44936">
    <property type="entry name" value="SENSOR PROTEIN CREC"/>
    <property type="match status" value="1"/>
</dbReference>
<dbReference type="GO" id="GO:0005886">
    <property type="term" value="C:plasma membrane"/>
    <property type="evidence" value="ECO:0007669"/>
    <property type="project" value="UniProtKB-SubCell"/>
</dbReference>
<dbReference type="PROSITE" id="PS50109">
    <property type="entry name" value="HIS_KIN"/>
    <property type="match status" value="1"/>
</dbReference>
<gene>
    <name evidence="9" type="ORF">PU1002_04091</name>
</gene>
<protein>
    <recommendedName>
        <fullName evidence="2">histidine kinase</fullName>
        <ecNumber evidence="2">2.7.13.3</ecNumber>
    </recommendedName>
</protein>
<evidence type="ECO:0000313" key="10">
    <source>
        <dbReference type="Proteomes" id="UP000005306"/>
    </source>
</evidence>
<sequence>MKFFETSKYFSLKKSTYINLRWIAIIGQLITVNVIYFVFDFRFNLILENSIILIGALSNLYLIYINKNTQLSDKTAFLFLSIDILQLSCLIYLTGGIINPFSIFLIIPTIFSSSNLGFRSNLLLVSLTVLVIIFLTFFNQPLPYPIKEHFHVDSYYYYSIPIALIIALIFLNYFALTFGSESRIRKEALNKMEEIMSKEHELLSLGGQAAAAAHSLGTPFSTMKIISTDLLERFKDNEDVKKDIELLSSQLERCSEILKKLTLNPIIEDNFIDRDLTMAEYVSEIVKSFQEVSKKDFIVNYDQNSNSLNITKSIEIVYGLRNFIGNANKFSENKIFINIKSDSDFTEVMIEDDGEGYPKDVLSKIGEPYIKSFKSSIKSKSGLGLGIFIGKTLLEKNYANILCRNSQTRSGAEVSIKWKNEDLLKL</sequence>
<dbReference type="InterPro" id="IPR036890">
    <property type="entry name" value="HATPase_C_sf"/>
</dbReference>
<organism evidence="9 10">
    <name type="scientific">Pelagibacter ubique (strain HTCC1002)</name>
    <dbReference type="NCBI Taxonomy" id="314261"/>
    <lineage>
        <taxon>Bacteria</taxon>
        <taxon>Pseudomonadati</taxon>
        <taxon>Pseudomonadota</taxon>
        <taxon>Alphaproteobacteria</taxon>
        <taxon>Candidatus Pelagibacterales</taxon>
        <taxon>Candidatus Pelagibacteraceae</taxon>
        <taxon>Candidatus Pelagibacter</taxon>
    </lineage>
</organism>
<keyword evidence="7" id="KW-0472">Membrane</keyword>
<feature type="transmembrane region" description="Helical" evidence="7">
    <location>
        <begin position="155"/>
        <end position="176"/>
    </location>
</feature>
<dbReference type="InterPro" id="IPR003594">
    <property type="entry name" value="HATPase_dom"/>
</dbReference>
<feature type="domain" description="Histidine kinase" evidence="8">
    <location>
        <begin position="211"/>
        <end position="422"/>
    </location>
</feature>
<dbReference type="InterPro" id="IPR005467">
    <property type="entry name" value="His_kinase_dom"/>
</dbReference>
<evidence type="ECO:0000313" key="9">
    <source>
        <dbReference type="EMBL" id="EAS84869.1"/>
    </source>
</evidence>
<dbReference type="Pfam" id="PF02518">
    <property type="entry name" value="HATPase_c"/>
    <property type="match status" value="1"/>
</dbReference>